<gene>
    <name evidence="1" type="ORF">GCM10009119_24530</name>
</gene>
<name>A0ABN1N1L8_9BACT</name>
<sequence length="265" mass="30287">MTWFLAIHSQAQDLGIENKLTLSFGPSILARQDLIFSPNIHNDFSFLNFGLGYTREAKLYQTVRLNYAGFNPMVIDPYEFTEYGEFETAYPHSFNLVDLDYSLGKKVLVTEKSALTIGGMFSTNIQAMNYVYGRFSNFGYFATLGLGAFVQDKFTINEKSHLTATLQLPFVSWLSRSPYLVNDDEFIENIFSHSGFKTFMAYLGDGQLATWNKLQTFDLEAKYSYTLSERWDLSAAYAFEFIHASQPRNLLSFRNALNLSATLKF</sequence>
<evidence type="ECO:0000313" key="1">
    <source>
        <dbReference type="EMBL" id="GAA0879485.1"/>
    </source>
</evidence>
<organism evidence="1 2">
    <name type="scientific">Algoriphagus jejuensis</name>
    <dbReference type="NCBI Taxonomy" id="419934"/>
    <lineage>
        <taxon>Bacteria</taxon>
        <taxon>Pseudomonadati</taxon>
        <taxon>Bacteroidota</taxon>
        <taxon>Cytophagia</taxon>
        <taxon>Cytophagales</taxon>
        <taxon>Cyclobacteriaceae</taxon>
        <taxon>Algoriphagus</taxon>
    </lineage>
</organism>
<accession>A0ABN1N1L8</accession>
<dbReference type="EMBL" id="BAAAFI010000013">
    <property type="protein sequence ID" value="GAA0879485.1"/>
    <property type="molecule type" value="Genomic_DNA"/>
</dbReference>
<reference evidence="1 2" key="1">
    <citation type="journal article" date="2019" name="Int. J. Syst. Evol. Microbiol.">
        <title>The Global Catalogue of Microorganisms (GCM) 10K type strain sequencing project: providing services to taxonomists for standard genome sequencing and annotation.</title>
        <authorList>
            <consortium name="The Broad Institute Genomics Platform"/>
            <consortium name="The Broad Institute Genome Sequencing Center for Infectious Disease"/>
            <person name="Wu L."/>
            <person name="Ma J."/>
        </authorList>
    </citation>
    <scope>NUCLEOTIDE SEQUENCE [LARGE SCALE GENOMIC DNA]</scope>
    <source>
        <strain evidence="1 2">JCM 16112</strain>
    </source>
</reference>
<proteinExistence type="predicted"/>
<protein>
    <submittedName>
        <fullName evidence="1">Uncharacterized protein</fullName>
    </submittedName>
</protein>
<evidence type="ECO:0000313" key="2">
    <source>
        <dbReference type="Proteomes" id="UP001500469"/>
    </source>
</evidence>
<comment type="caution">
    <text evidence="1">The sequence shown here is derived from an EMBL/GenBank/DDBJ whole genome shotgun (WGS) entry which is preliminary data.</text>
</comment>
<dbReference type="Proteomes" id="UP001500469">
    <property type="component" value="Unassembled WGS sequence"/>
</dbReference>
<keyword evidence="2" id="KW-1185">Reference proteome</keyword>